<accession>B3RRU6</accession>
<dbReference type="KEGG" id="tad:TRIADDRAFT_54371"/>
<dbReference type="AlphaFoldDB" id="B3RRU6"/>
<dbReference type="EMBL" id="DS985243">
    <property type="protein sequence ID" value="EDV26933.1"/>
    <property type="molecule type" value="Genomic_DNA"/>
</dbReference>
<dbReference type="GeneID" id="6752142"/>
<dbReference type="CTD" id="6752142"/>
<dbReference type="InParanoid" id="B3RRU6"/>
<proteinExistence type="predicted"/>
<dbReference type="RefSeq" id="XP_002110929.1">
    <property type="nucleotide sequence ID" value="XM_002110893.1"/>
</dbReference>
<keyword evidence="2" id="KW-1185">Reference proteome</keyword>
<evidence type="ECO:0000313" key="2">
    <source>
        <dbReference type="Proteomes" id="UP000009022"/>
    </source>
</evidence>
<evidence type="ECO:0000313" key="1">
    <source>
        <dbReference type="EMBL" id="EDV26933.1"/>
    </source>
</evidence>
<dbReference type="Proteomes" id="UP000009022">
    <property type="component" value="Unassembled WGS sequence"/>
</dbReference>
<protein>
    <submittedName>
        <fullName evidence="1">Uncharacterized protein</fullName>
    </submittedName>
</protein>
<dbReference type="HOGENOM" id="CLU_1236467_0_0_1"/>
<gene>
    <name evidence="1" type="ORF">TRIADDRAFT_54371</name>
</gene>
<organism evidence="1 2">
    <name type="scientific">Trichoplax adhaerens</name>
    <name type="common">Trichoplax reptans</name>
    <dbReference type="NCBI Taxonomy" id="10228"/>
    <lineage>
        <taxon>Eukaryota</taxon>
        <taxon>Metazoa</taxon>
        <taxon>Placozoa</taxon>
        <taxon>Uniplacotomia</taxon>
        <taxon>Trichoplacea</taxon>
        <taxon>Trichoplacidae</taxon>
        <taxon>Trichoplax</taxon>
    </lineage>
</organism>
<name>B3RRU6_TRIAD</name>
<reference evidence="1 2" key="1">
    <citation type="journal article" date="2008" name="Nature">
        <title>The Trichoplax genome and the nature of placozoans.</title>
        <authorList>
            <person name="Srivastava M."/>
            <person name="Begovic E."/>
            <person name="Chapman J."/>
            <person name="Putnam N.H."/>
            <person name="Hellsten U."/>
            <person name="Kawashima T."/>
            <person name="Kuo A."/>
            <person name="Mitros T."/>
            <person name="Salamov A."/>
            <person name="Carpenter M.L."/>
            <person name="Signorovitch A.Y."/>
            <person name="Moreno M.A."/>
            <person name="Kamm K."/>
            <person name="Grimwood J."/>
            <person name="Schmutz J."/>
            <person name="Shapiro H."/>
            <person name="Grigoriev I.V."/>
            <person name="Buss L.W."/>
            <person name="Schierwater B."/>
            <person name="Dellaporta S.L."/>
            <person name="Rokhsar D.S."/>
        </authorList>
    </citation>
    <scope>NUCLEOTIDE SEQUENCE [LARGE SCALE GENOMIC DNA]</scope>
    <source>
        <strain evidence="1 2">Grell-BS-1999</strain>
    </source>
</reference>
<sequence length="224" mass="25526">MFVVKFRSLANYQSIEEVVDACVCPTFTYIALLTGHGHLKVCNIRSGQWSCLLQGVQCFSWILKRNYNQIDGDYSVIDESFGENSTEGALVVFNNQYVLQVYCLQYDQQHNLHPNMVAAIRPEELLENKLLSTIYEADISNIAKWNILSSTLDRIVMMIDNTFIVGFKFDSDKLKICYVVDLTTFMNLGKKLTDDDGYGYVSGKVQLGLIFLLFQYGCICILLK</sequence>